<evidence type="ECO:0000256" key="1">
    <source>
        <dbReference type="SAM" id="MobiDB-lite"/>
    </source>
</evidence>
<evidence type="ECO:0000313" key="4">
    <source>
        <dbReference type="Proteomes" id="UP000821866"/>
    </source>
</evidence>
<dbReference type="Proteomes" id="UP000821866">
    <property type="component" value="Chromosome 2"/>
</dbReference>
<dbReference type="AlphaFoldDB" id="A0A9J6EH41"/>
<dbReference type="GO" id="GO:0008270">
    <property type="term" value="F:zinc ion binding"/>
    <property type="evidence" value="ECO:0007669"/>
    <property type="project" value="InterPro"/>
</dbReference>
<organism evidence="3 4">
    <name type="scientific">Rhipicephalus microplus</name>
    <name type="common">Cattle tick</name>
    <name type="synonym">Boophilus microplus</name>
    <dbReference type="NCBI Taxonomy" id="6941"/>
    <lineage>
        <taxon>Eukaryota</taxon>
        <taxon>Metazoa</taxon>
        <taxon>Ecdysozoa</taxon>
        <taxon>Arthropoda</taxon>
        <taxon>Chelicerata</taxon>
        <taxon>Arachnida</taxon>
        <taxon>Acari</taxon>
        <taxon>Parasitiformes</taxon>
        <taxon>Ixodida</taxon>
        <taxon>Ixodoidea</taxon>
        <taxon>Ixodidae</taxon>
        <taxon>Rhipicephalinae</taxon>
        <taxon>Rhipicephalus</taxon>
        <taxon>Boophilus</taxon>
    </lineage>
</organism>
<reference evidence="3" key="2">
    <citation type="submission" date="2021-09" db="EMBL/GenBank/DDBJ databases">
        <authorList>
            <person name="Jia N."/>
            <person name="Wang J."/>
            <person name="Shi W."/>
            <person name="Du L."/>
            <person name="Sun Y."/>
            <person name="Zhan W."/>
            <person name="Jiang J."/>
            <person name="Wang Q."/>
            <person name="Zhang B."/>
            <person name="Ji P."/>
            <person name="Sakyi L.B."/>
            <person name="Cui X."/>
            <person name="Yuan T."/>
            <person name="Jiang B."/>
            <person name="Yang W."/>
            <person name="Lam T.T.-Y."/>
            <person name="Chang Q."/>
            <person name="Ding S."/>
            <person name="Wang X."/>
            <person name="Zhu J."/>
            <person name="Ruan X."/>
            <person name="Zhao L."/>
            <person name="Wei J."/>
            <person name="Que T."/>
            <person name="Du C."/>
            <person name="Cheng J."/>
            <person name="Dai P."/>
            <person name="Han X."/>
            <person name="Huang E."/>
            <person name="Gao Y."/>
            <person name="Liu J."/>
            <person name="Shao H."/>
            <person name="Ye R."/>
            <person name="Li L."/>
            <person name="Wei W."/>
            <person name="Wang X."/>
            <person name="Wang C."/>
            <person name="Huo Q."/>
            <person name="Li W."/>
            <person name="Guo W."/>
            <person name="Chen H."/>
            <person name="Chen S."/>
            <person name="Zhou L."/>
            <person name="Zhou L."/>
            <person name="Ni X."/>
            <person name="Tian J."/>
            <person name="Zhou Y."/>
            <person name="Sheng Y."/>
            <person name="Liu T."/>
            <person name="Pan Y."/>
            <person name="Xia L."/>
            <person name="Li J."/>
            <person name="Zhao F."/>
            <person name="Cao W."/>
        </authorList>
    </citation>
    <scope>NUCLEOTIDE SEQUENCE</scope>
    <source>
        <strain evidence="3">Rmic-2018</strain>
        <tissue evidence="3">Larvae</tissue>
    </source>
</reference>
<evidence type="ECO:0000259" key="2">
    <source>
        <dbReference type="Pfam" id="PF00098"/>
    </source>
</evidence>
<dbReference type="InterPro" id="IPR001878">
    <property type="entry name" value="Znf_CCHC"/>
</dbReference>
<evidence type="ECO:0000313" key="3">
    <source>
        <dbReference type="EMBL" id="KAH8033551.1"/>
    </source>
</evidence>
<dbReference type="GO" id="GO:0003676">
    <property type="term" value="F:nucleic acid binding"/>
    <property type="evidence" value="ECO:0007669"/>
    <property type="project" value="InterPro"/>
</dbReference>
<accession>A0A9J6EH41</accession>
<keyword evidence="4" id="KW-1185">Reference proteome</keyword>
<dbReference type="Pfam" id="PF00098">
    <property type="entry name" value="zf-CCHC"/>
    <property type="match status" value="1"/>
</dbReference>
<feature type="compositionally biased region" description="Acidic residues" evidence="1">
    <location>
        <begin position="187"/>
        <end position="197"/>
    </location>
</feature>
<comment type="caution">
    <text evidence="3">The sequence shown here is derived from an EMBL/GenBank/DDBJ whole genome shotgun (WGS) entry which is preliminary data.</text>
</comment>
<gene>
    <name evidence="3" type="ORF">HPB51_013628</name>
</gene>
<feature type="region of interest" description="Disordered" evidence="1">
    <location>
        <begin position="149"/>
        <end position="197"/>
    </location>
</feature>
<protein>
    <recommendedName>
        <fullName evidence="2">CCHC-type domain-containing protein</fullName>
    </recommendedName>
</protein>
<feature type="domain" description="CCHC-type" evidence="2">
    <location>
        <begin position="98"/>
        <end position="110"/>
    </location>
</feature>
<feature type="compositionally biased region" description="Polar residues" evidence="1">
    <location>
        <begin position="168"/>
        <end position="177"/>
    </location>
</feature>
<name>A0A9J6EH41_RHIMP</name>
<dbReference type="EMBL" id="JABSTU010000004">
    <property type="protein sequence ID" value="KAH8033551.1"/>
    <property type="molecule type" value="Genomic_DNA"/>
</dbReference>
<reference evidence="3" key="1">
    <citation type="journal article" date="2020" name="Cell">
        <title>Large-Scale Comparative Analyses of Tick Genomes Elucidate Their Genetic Diversity and Vector Capacities.</title>
        <authorList>
            <consortium name="Tick Genome and Microbiome Consortium (TIGMIC)"/>
            <person name="Jia N."/>
            <person name="Wang J."/>
            <person name="Shi W."/>
            <person name="Du L."/>
            <person name="Sun Y."/>
            <person name="Zhan W."/>
            <person name="Jiang J.F."/>
            <person name="Wang Q."/>
            <person name="Zhang B."/>
            <person name="Ji P."/>
            <person name="Bell-Sakyi L."/>
            <person name="Cui X.M."/>
            <person name="Yuan T.T."/>
            <person name="Jiang B.G."/>
            <person name="Yang W.F."/>
            <person name="Lam T.T."/>
            <person name="Chang Q.C."/>
            <person name="Ding S.J."/>
            <person name="Wang X.J."/>
            <person name="Zhu J.G."/>
            <person name="Ruan X.D."/>
            <person name="Zhao L."/>
            <person name="Wei J.T."/>
            <person name="Ye R.Z."/>
            <person name="Que T.C."/>
            <person name="Du C.H."/>
            <person name="Zhou Y.H."/>
            <person name="Cheng J.X."/>
            <person name="Dai P.F."/>
            <person name="Guo W.B."/>
            <person name="Han X.H."/>
            <person name="Huang E.J."/>
            <person name="Li L.F."/>
            <person name="Wei W."/>
            <person name="Gao Y.C."/>
            <person name="Liu J.Z."/>
            <person name="Shao H.Z."/>
            <person name="Wang X."/>
            <person name="Wang C.C."/>
            <person name="Yang T.C."/>
            <person name="Huo Q.B."/>
            <person name="Li W."/>
            <person name="Chen H.Y."/>
            <person name="Chen S.E."/>
            <person name="Zhou L.G."/>
            <person name="Ni X.B."/>
            <person name="Tian J.H."/>
            <person name="Sheng Y."/>
            <person name="Liu T."/>
            <person name="Pan Y.S."/>
            <person name="Xia L.Y."/>
            <person name="Li J."/>
            <person name="Zhao F."/>
            <person name="Cao W.C."/>
        </authorList>
    </citation>
    <scope>NUCLEOTIDE SEQUENCE</scope>
    <source>
        <strain evidence="3">Rmic-2018</strain>
    </source>
</reference>
<proteinExistence type="predicted"/>
<sequence>MLNLKVIELDGKEYEVKTYMAAPESCGKGVIPRLDIRLSERELELAFSHEENSPILGVRRMGNSTSVIITFVDDYVPRWMICFGTAMKCFLYKKRYEVCYRCGELGHRSNSLKSIDARRSKTMSLTSGWLTSLTRASPRQATDFCSSSSVVQHPGLYPPRPGRLSGSERPQQQWSTTHETRFITVNDSEDEGTSSDS</sequence>